<dbReference type="SMART" id="SM00364">
    <property type="entry name" value="LRR_BAC"/>
    <property type="match status" value="8"/>
</dbReference>
<feature type="region of interest" description="Disordered" evidence="3">
    <location>
        <begin position="481"/>
        <end position="501"/>
    </location>
</feature>
<keyword evidence="2" id="KW-0677">Repeat</keyword>
<dbReference type="EMBL" id="JAVHJS010000003">
    <property type="protein sequence ID" value="KAK2864301.1"/>
    <property type="molecule type" value="Genomic_DNA"/>
</dbReference>
<dbReference type="Proteomes" id="UP001187315">
    <property type="component" value="Unassembled WGS sequence"/>
</dbReference>
<dbReference type="PANTHER" id="PTHR45712:SF1">
    <property type="entry name" value="NEPHROCAN"/>
    <property type="match status" value="1"/>
</dbReference>
<dbReference type="PANTHER" id="PTHR45712">
    <property type="entry name" value="AGAP008170-PA"/>
    <property type="match status" value="1"/>
</dbReference>
<keyword evidence="4" id="KW-0732">Signal</keyword>
<dbReference type="Pfam" id="PF13855">
    <property type="entry name" value="LRR_8"/>
    <property type="match status" value="3"/>
</dbReference>
<accession>A0AA88TF38</accession>
<keyword evidence="1" id="KW-0433">Leucine-rich repeat</keyword>
<evidence type="ECO:0000256" key="1">
    <source>
        <dbReference type="ARBA" id="ARBA00022614"/>
    </source>
</evidence>
<evidence type="ECO:0000256" key="4">
    <source>
        <dbReference type="SAM" id="SignalP"/>
    </source>
</evidence>
<evidence type="ECO:0000313" key="6">
    <source>
        <dbReference type="Proteomes" id="UP001187315"/>
    </source>
</evidence>
<name>A0AA88TF38_TACVA</name>
<dbReference type="InterPro" id="IPR001611">
    <property type="entry name" value="Leu-rich_rpt"/>
</dbReference>
<feature type="signal peptide" evidence="4">
    <location>
        <begin position="1"/>
        <end position="22"/>
    </location>
</feature>
<gene>
    <name evidence="5" type="ORF">Q7C36_003455</name>
</gene>
<dbReference type="SMART" id="SM00365">
    <property type="entry name" value="LRR_SD22"/>
    <property type="match status" value="7"/>
</dbReference>
<feature type="chain" id="PRO_5041727927" description="Nephrocan" evidence="4">
    <location>
        <begin position="23"/>
        <end position="501"/>
    </location>
</feature>
<dbReference type="Gene3D" id="3.80.10.10">
    <property type="entry name" value="Ribonuclease Inhibitor"/>
    <property type="match status" value="5"/>
</dbReference>
<keyword evidence="6" id="KW-1185">Reference proteome</keyword>
<evidence type="ECO:0000313" key="5">
    <source>
        <dbReference type="EMBL" id="KAK2864301.1"/>
    </source>
</evidence>
<dbReference type="InterPro" id="IPR050333">
    <property type="entry name" value="SLRP"/>
</dbReference>
<dbReference type="FunFam" id="3.80.10.10:FF:001164">
    <property type="entry name" value="GH01279p"/>
    <property type="match status" value="1"/>
</dbReference>
<reference evidence="5" key="1">
    <citation type="submission" date="2023-08" db="EMBL/GenBank/DDBJ databases">
        <title>Pelteobagrus vachellii genome.</title>
        <authorList>
            <person name="Liu H."/>
        </authorList>
    </citation>
    <scope>NUCLEOTIDE SEQUENCE</scope>
    <source>
        <strain evidence="5">PRFRI_2022a</strain>
        <tissue evidence="5">Muscle</tissue>
    </source>
</reference>
<dbReference type="AlphaFoldDB" id="A0AA88TF38"/>
<evidence type="ECO:0000256" key="3">
    <source>
        <dbReference type="SAM" id="MobiDB-lite"/>
    </source>
</evidence>
<comment type="caution">
    <text evidence="5">The sequence shown here is derived from an EMBL/GenBank/DDBJ whole genome shotgun (WGS) entry which is preliminary data.</text>
</comment>
<dbReference type="InterPro" id="IPR003591">
    <property type="entry name" value="Leu-rich_rpt_typical-subtyp"/>
</dbReference>
<protein>
    <recommendedName>
        <fullName evidence="7">Nephrocan</fullName>
    </recommendedName>
</protein>
<organism evidence="5 6">
    <name type="scientific">Tachysurus vachellii</name>
    <name type="common">Darkbarbel catfish</name>
    <name type="synonym">Pelteobagrus vachellii</name>
    <dbReference type="NCBI Taxonomy" id="175792"/>
    <lineage>
        <taxon>Eukaryota</taxon>
        <taxon>Metazoa</taxon>
        <taxon>Chordata</taxon>
        <taxon>Craniata</taxon>
        <taxon>Vertebrata</taxon>
        <taxon>Euteleostomi</taxon>
        <taxon>Actinopterygii</taxon>
        <taxon>Neopterygii</taxon>
        <taxon>Teleostei</taxon>
        <taxon>Ostariophysi</taxon>
        <taxon>Siluriformes</taxon>
        <taxon>Bagridae</taxon>
        <taxon>Tachysurus</taxon>
    </lineage>
</organism>
<proteinExistence type="predicted"/>
<sequence>MMWMLQFLLYTLLYNLSSVCSSVCPHKCMCEPAAASVQCFRMQSIPSGLPGDVRKLNLGHNHIKEIKARELSGLAGLEEVILSSCGLVQLDGNPFRSQKHLKSLDLQMNTLRHIPRGLPSSLEILNVGHNQIHTLQESALHSLRRLRVLNLQHNLITTVRANTLSALIKLESLYLDGNKIESLQGVLRLPALNWFSMANNQIASLPSAFFSSLQLLKTLDLSSNLLSKVPHNLPQALIHLKLDRNQIRSLKSRDLAQLHDLTTLSACYNRLVSVDGGLRLLGLTVLELAGNQLRVLPSRLSAKLEKVDCGQNQIQQVTHQQLSGLRQLKHLFLENNTIQQLEPNALRDCVHLTNLALEQNLFSTIPHGLPESLVRLDLKGNLITTIQERALMPLKRLQVLNLRNNRLSSLPAMRLLPRLRILYLDGNRWNCTCDLLKVKRELLARDVDLSTEFCAEPLYSSLDMWQAYIMAEEMCGEQNKEVLPQSHTVKSDSEEYDDYDF</sequence>
<dbReference type="PROSITE" id="PS51450">
    <property type="entry name" value="LRR"/>
    <property type="match status" value="3"/>
</dbReference>
<dbReference type="InterPro" id="IPR032675">
    <property type="entry name" value="LRR_dom_sf"/>
</dbReference>
<dbReference type="SUPFAM" id="SSF52058">
    <property type="entry name" value="L domain-like"/>
    <property type="match status" value="2"/>
</dbReference>
<evidence type="ECO:0008006" key="7">
    <source>
        <dbReference type="Google" id="ProtNLM"/>
    </source>
</evidence>
<dbReference type="SMART" id="SM00369">
    <property type="entry name" value="LRR_TYP"/>
    <property type="match status" value="13"/>
</dbReference>
<evidence type="ECO:0000256" key="2">
    <source>
        <dbReference type="ARBA" id="ARBA00022737"/>
    </source>
</evidence>